<protein>
    <recommendedName>
        <fullName evidence="3">2-amino-4-hydroxy-6-hydroxymethyldihydropteridine diphosphokinase</fullName>
        <ecNumber evidence="3">2.7.6.3</ecNumber>
    </recommendedName>
</protein>
<keyword evidence="6 10" id="KW-0418">Kinase</keyword>
<evidence type="ECO:0000256" key="2">
    <source>
        <dbReference type="ARBA" id="ARBA00005051"/>
    </source>
</evidence>
<comment type="pathway">
    <text evidence="2">Cofactor biosynthesis; tetrahydrofolate biosynthesis; 2-amino-4-hydroxy-6-hydroxymethyl-7,8-dihydropteridine diphosphate from 7,8-dihydroneopterin triphosphate: step 4/4.</text>
</comment>
<reference evidence="10 11" key="1">
    <citation type="submission" date="2016-04" db="EMBL/GenBank/DDBJ databases">
        <title>Complete genome sequence of Fictibacillus phosphorivorans G25-29, a strain toxic to nematodes.</title>
        <authorList>
            <person name="Zheng Z."/>
        </authorList>
    </citation>
    <scope>NUCLEOTIDE SEQUENCE [LARGE SCALE GENOMIC DNA]</scope>
    <source>
        <strain evidence="10 11">G25-29</strain>
    </source>
</reference>
<evidence type="ECO:0000313" key="10">
    <source>
        <dbReference type="EMBL" id="ANC75414.1"/>
    </source>
</evidence>
<evidence type="ECO:0000256" key="5">
    <source>
        <dbReference type="ARBA" id="ARBA00022741"/>
    </source>
</evidence>
<evidence type="ECO:0000259" key="9">
    <source>
        <dbReference type="PROSITE" id="PS00794"/>
    </source>
</evidence>
<dbReference type="CDD" id="cd00483">
    <property type="entry name" value="HPPK"/>
    <property type="match status" value="1"/>
</dbReference>
<evidence type="ECO:0000256" key="3">
    <source>
        <dbReference type="ARBA" id="ARBA00013253"/>
    </source>
</evidence>
<dbReference type="Pfam" id="PF01288">
    <property type="entry name" value="HPPK"/>
    <property type="match status" value="1"/>
</dbReference>
<dbReference type="PANTHER" id="PTHR43071">
    <property type="entry name" value="2-AMINO-4-HYDROXY-6-HYDROXYMETHYLDIHYDROPTERIDINE PYROPHOSPHOKINASE"/>
    <property type="match status" value="1"/>
</dbReference>
<dbReference type="PROSITE" id="PS00794">
    <property type="entry name" value="HPPK"/>
    <property type="match status" value="1"/>
</dbReference>
<evidence type="ECO:0000256" key="1">
    <source>
        <dbReference type="ARBA" id="ARBA00000198"/>
    </source>
</evidence>
<dbReference type="GO" id="GO:0046654">
    <property type="term" value="P:tetrahydrofolate biosynthetic process"/>
    <property type="evidence" value="ECO:0007669"/>
    <property type="project" value="UniProtKB-UniPathway"/>
</dbReference>
<dbReference type="InterPro" id="IPR035907">
    <property type="entry name" value="Hppk_sf"/>
</dbReference>
<name>A0A160IHV7_9BACL</name>
<feature type="domain" description="7,8-dihydro-6-hydroxymethylpterin-pyrophosphokinase" evidence="9">
    <location>
        <begin position="91"/>
        <end position="102"/>
    </location>
</feature>
<dbReference type="GO" id="GO:0046656">
    <property type="term" value="P:folic acid biosynthetic process"/>
    <property type="evidence" value="ECO:0007669"/>
    <property type="project" value="UniProtKB-KW"/>
</dbReference>
<organism evidence="10 11">
    <name type="scientific">Fictibacillus phosphorivorans</name>
    <dbReference type="NCBI Taxonomy" id="1221500"/>
    <lineage>
        <taxon>Bacteria</taxon>
        <taxon>Bacillati</taxon>
        <taxon>Bacillota</taxon>
        <taxon>Bacilli</taxon>
        <taxon>Bacillales</taxon>
        <taxon>Fictibacillaceae</taxon>
        <taxon>Fictibacillus</taxon>
    </lineage>
</organism>
<dbReference type="STRING" id="1221500.ABE65_000405"/>
<dbReference type="EMBL" id="CP015378">
    <property type="protein sequence ID" value="ANC75414.1"/>
    <property type="molecule type" value="Genomic_DNA"/>
</dbReference>
<keyword evidence="5" id="KW-0547">Nucleotide-binding</keyword>
<keyword evidence="7" id="KW-0067">ATP-binding</keyword>
<gene>
    <name evidence="10" type="ORF">ABE65_000405</name>
</gene>
<dbReference type="EC" id="2.7.6.3" evidence="3"/>
<evidence type="ECO:0000256" key="4">
    <source>
        <dbReference type="ARBA" id="ARBA00022679"/>
    </source>
</evidence>
<comment type="catalytic activity">
    <reaction evidence="1">
        <text>6-hydroxymethyl-7,8-dihydropterin + ATP = (7,8-dihydropterin-6-yl)methyl diphosphate + AMP + H(+)</text>
        <dbReference type="Rhea" id="RHEA:11412"/>
        <dbReference type="ChEBI" id="CHEBI:15378"/>
        <dbReference type="ChEBI" id="CHEBI:30616"/>
        <dbReference type="ChEBI" id="CHEBI:44841"/>
        <dbReference type="ChEBI" id="CHEBI:72950"/>
        <dbReference type="ChEBI" id="CHEBI:456215"/>
        <dbReference type="EC" id="2.7.6.3"/>
    </reaction>
</comment>
<dbReference type="PANTHER" id="PTHR43071:SF1">
    <property type="entry name" value="2-AMINO-4-HYDROXY-6-HYDROXYMETHYLDIHYDROPTERIDINE PYROPHOSPHOKINASE"/>
    <property type="match status" value="1"/>
</dbReference>
<dbReference type="RefSeq" id="WP_066390579.1">
    <property type="nucleotide sequence ID" value="NZ_CP015378.1"/>
</dbReference>
<keyword evidence="8" id="KW-0289">Folate biosynthesis</keyword>
<dbReference type="KEGG" id="fpn:ABE65_000405"/>
<dbReference type="SUPFAM" id="SSF55083">
    <property type="entry name" value="6-hydroxymethyl-7,8-dihydropterin pyrophosphokinase, HPPK"/>
    <property type="match status" value="1"/>
</dbReference>
<proteinExistence type="predicted"/>
<evidence type="ECO:0000256" key="7">
    <source>
        <dbReference type="ARBA" id="ARBA00022840"/>
    </source>
</evidence>
<evidence type="ECO:0000256" key="6">
    <source>
        <dbReference type="ARBA" id="ARBA00022777"/>
    </source>
</evidence>
<evidence type="ECO:0000256" key="8">
    <source>
        <dbReference type="ARBA" id="ARBA00022909"/>
    </source>
</evidence>
<dbReference type="GO" id="GO:0003848">
    <property type="term" value="F:2-amino-4-hydroxy-6-hydroxymethyldihydropteridine diphosphokinase activity"/>
    <property type="evidence" value="ECO:0007669"/>
    <property type="project" value="UniProtKB-EC"/>
</dbReference>
<dbReference type="GO" id="GO:0005524">
    <property type="term" value="F:ATP binding"/>
    <property type="evidence" value="ECO:0007669"/>
    <property type="project" value="UniProtKB-KW"/>
</dbReference>
<dbReference type="Gene3D" id="3.30.70.560">
    <property type="entry name" value="7,8-Dihydro-6-hydroxymethylpterin-pyrophosphokinase HPPK"/>
    <property type="match status" value="1"/>
</dbReference>
<keyword evidence="4" id="KW-0808">Transferase</keyword>
<evidence type="ECO:0000313" key="11">
    <source>
        <dbReference type="Proteomes" id="UP000076623"/>
    </source>
</evidence>
<dbReference type="NCBIfam" id="TIGR01498">
    <property type="entry name" value="folK"/>
    <property type="match status" value="1"/>
</dbReference>
<dbReference type="GO" id="GO:0016301">
    <property type="term" value="F:kinase activity"/>
    <property type="evidence" value="ECO:0007669"/>
    <property type="project" value="UniProtKB-KW"/>
</dbReference>
<dbReference type="Proteomes" id="UP000076623">
    <property type="component" value="Chromosome"/>
</dbReference>
<dbReference type="AlphaFoldDB" id="A0A160IHV7"/>
<keyword evidence="11" id="KW-1185">Reference proteome</keyword>
<accession>A0A160IHV7</accession>
<sequence>MNDNNIAYLSVGSNIGDREGLLERAISLVEEFDDISIESVSSIYETDPVGVTDQPLFLNLALKLKTSLSPQALLSKLQDVEMKLDRKRLQKWGPRTIDLDILLYNSVSIQTEELTIPHPRMLERAFVLIPLCEIAPDDIYPDEAISLHQVLCEQRDKEGVRIWKKTEWEDASVRSES</sequence>
<dbReference type="InterPro" id="IPR000550">
    <property type="entry name" value="Hppk"/>
</dbReference>
<dbReference type="UniPathway" id="UPA00077">
    <property type="reaction ID" value="UER00155"/>
</dbReference>